<accession>A0A4Q1AI76</accession>
<protein>
    <recommendedName>
        <fullName evidence="6">Molybdopterin dinucleotide-binding domain-containing protein</fullName>
    </recommendedName>
</protein>
<feature type="domain" description="Molybdopterin dinucleotide-binding" evidence="6">
    <location>
        <begin position="82"/>
        <end position="204"/>
    </location>
</feature>
<comment type="caution">
    <text evidence="7">The sequence shown here is derived from an EMBL/GenBank/DDBJ whole genome shotgun (WGS) entry which is preliminary data.</text>
</comment>
<dbReference type="AlphaFoldDB" id="A0A4Q1AI76"/>
<organism evidence="7 8">
    <name type="scientific">Halarcobacter ebronensis</name>
    <dbReference type="NCBI Taxonomy" id="1462615"/>
    <lineage>
        <taxon>Bacteria</taxon>
        <taxon>Pseudomonadati</taxon>
        <taxon>Campylobacterota</taxon>
        <taxon>Epsilonproteobacteria</taxon>
        <taxon>Campylobacterales</taxon>
        <taxon>Arcobacteraceae</taxon>
        <taxon>Halarcobacter</taxon>
    </lineage>
</organism>
<comment type="subcellular location">
    <subcellularLocation>
        <location evidence="2">Cell envelope</location>
    </subcellularLocation>
</comment>
<dbReference type="InterPro" id="IPR006657">
    <property type="entry name" value="MoPterin_dinucl-bd_dom"/>
</dbReference>
<comment type="similarity">
    <text evidence="3">Belongs to the prokaryotic molybdopterin-containing oxidoreductase family.</text>
</comment>
<reference evidence="7 8" key="1">
    <citation type="submission" date="2017-10" db="EMBL/GenBank/DDBJ databases">
        <title>Genomics of the genus Arcobacter.</title>
        <authorList>
            <person name="Perez-Cataluna A."/>
            <person name="Figueras M.J."/>
        </authorList>
    </citation>
    <scope>NUCLEOTIDE SEQUENCE [LARGE SCALE GENOMIC DNA]</scope>
    <source>
        <strain evidence="7 8">CECT 8441</strain>
    </source>
</reference>
<keyword evidence="4" id="KW-0479">Metal-binding</keyword>
<dbReference type="GO" id="GO:0016491">
    <property type="term" value="F:oxidoreductase activity"/>
    <property type="evidence" value="ECO:0007669"/>
    <property type="project" value="UniProtKB-KW"/>
</dbReference>
<name>A0A4Q1AI76_9BACT</name>
<dbReference type="GO" id="GO:0051539">
    <property type="term" value="F:4 iron, 4 sulfur cluster binding"/>
    <property type="evidence" value="ECO:0007669"/>
    <property type="project" value="UniProtKB-KW"/>
</dbReference>
<dbReference type="GO" id="GO:0030151">
    <property type="term" value="F:molybdenum ion binding"/>
    <property type="evidence" value="ECO:0007669"/>
    <property type="project" value="TreeGrafter"/>
</dbReference>
<keyword evidence="8" id="KW-1185">Reference proteome</keyword>
<dbReference type="EMBL" id="PDKK01000037">
    <property type="protein sequence ID" value="RXJ99935.1"/>
    <property type="molecule type" value="Genomic_DNA"/>
</dbReference>
<dbReference type="InterPro" id="IPR009010">
    <property type="entry name" value="Asp_de-COase-like_dom_sf"/>
</dbReference>
<keyword evidence="4" id="KW-0004">4Fe-4S</keyword>
<gene>
    <name evidence="7" type="ORF">CRV07_15320</name>
</gene>
<evidence type="ECO:0000313" key="7">
    <source>
        <dbReference type="EMBL" id="RXJ99935.1"/>
    </source>
</evidence>
<dbReference type="Pfam" id="PF01568">
    <property type="entry name" value="Molydop_binding"/>
    <property type="match status" value="1"/>
</dbReference>
<evidence type="ECO:0000256" key="5">
    <source>
        <dbReference type="ARBA" id="ARBA00023002"/>
    </source>
</evidence>
<evidence type="ECO:0000256" key="1">
    <source>
        <dbReference type="ARBA" id="ARBA00001966"/>
    </source>
</evidence>
<evidence type="ECO:0000256" key="3">
    <source>
        <dbReference type="ARBA" id="ARBA00010312"/>
    </source>
</evidence>
<dbReference type="Proteomes" id="UP000289758">
    <property type="component" value="Unassembled WGS sequence"/>
</dbReference>
<keyword evidence="5" id="KW-0560">Oxidoreductase</keyword>
<dbReference type="GO" id="GO:0009055">
    <property type="term" value="F:electron transfer activity"/>
    <property type="evidence" value="ECO:0007669"/>
    <property type="project" value="TreeGrafter"/>
</dbReference>
<comment type="cofactor">
    <cofactor evidence="1">
        <name>[4Fe-4S] cluster</name>
        <dbReference type="ChEBI" id="CHEBI:49883"/>
    </cofactor>
</comment>
<dbReference type="Gene3D" id="2.40.40.20">
    <property type="match status" value="1"/>
</dbReference>
<dbReference type="GO" id="GO:0030313">
    <property type="term" value="C:cell envelope"/>
    <property type="evidence" value="ECO:0007669"/>
    <property type="project" value="UniProtKB-SubCell"/>
</dbReference>
<sequence>MLVKYALKAGLAPYGNARARTIVWNFTDQIPKHREPLHSPRPDLVKKYPAVKDKKNFFRTEVRYESEQNIQEWVKNYPTSIVSGRIVMHFGSGTETRASKYLAELSPEMYGELHPNFAGKLGLNDGDMMWVYGTAEGKIKVRCKYSHRVAENSVFLPQNFSGIWSGEKLDYRYPEKTAPYAYGESSNQITSYGFDQETACPETKCSLVRIEKA</sequence>
<dbReference type="GO" id="GO:0043546">
    <property type="term" value="F:molybdopterin cofactor binding"/>
    <property type="evidence" value="ECO:0007669"/>
    <property type="project" value="InterPro"/>
</dbReference>
<dbReference type="PANTHER" id="PTHR43598:SF1">
    <property type="entry name" value="FORMATE DEHYDROGENASE-O MAJOR SUBUNIT"/>
    <property type="match status" value="1"/>
</dbReference>
<dbReference type="GO" id="GO:0009061">
    <property type="term" value="P:anaerobic respiration"/>
    <property type="evidence" value="ECO:0007669"/>
    <property type="project" value="TreeGrafter"/>
</dbReference>
<evidence type="ECO:0000313" key="8">
    <source>
        <dbReference type="Proteomes" id="UP000289758"/>
    </source>
</evidence>
<evidence type="ECO:0000259" key="6">
    <source>
        <dbReference type="Pfam" id="PF01568"/>
    </source>
</evidence>
<proteinExistence type="inferred from homology"/>
<dbReference type="SUPFAM" id="SSF50692">
    <property type="entry name" value="ADC-like"/>
    <property type="match status" value="1"/>
</dbReference>
<evidence type="ECO:0000256" key="2">
    <source>
        <dbReference type="ARBA" id="ARBA00004196"/>
    </source>
</evidence>
<dbReference type="PANTHER" id="PTHR43598">
    <property type="entry name" value="TUNGSTEN-CONTAINING FORMYLMETHANOFURAN DEHYDROGENASE 2 SUBUNIT B"/>
    <property type="match status" value="1"/>
</dbReference>
<keyword evidence="4" id="KW-0408">Iron</keyword>
<evidence type="ECO:0000256" key="4">
    <source>
        <dbReference type="ARBA" id="ARBA00022485"/>
    </source>
</evidence>
<keyword evidence="4" id="KW-0411">Iron-sulfur</keyword>